<sequence length="412" mass="42461">MRRRTLGITAVSAAALGAAAACGSDDGDSSGEETDSFSGELVIWADETRTPVLKEFVKDFEASVGVKVTVEEHVETLREDFLTAAEQGQGPDIIVGAHDWSGQFAADGVIAPVTLSADQQTALSEASVKAFTVEGNVYGVPYALENLALIRNTDLAPAAPATFEELITAGQAAGTQEVLTMEVGVDGNAYSAYALFSSFGAYLFKDDGSGNLDPTDVGVDSPEGIAAFDKFAELGADGILKTTYDASNVIPFFVDGKTAFMISGPWALTDVQGAGLNYEVTAIPGFEGQGPASPFLGVQGFYVSATAANAVFAQEFVTNYVLTEDLQLKLAEAGGRLPALTAAAEAYSEGNADVLGFAAAGENAVPMPNIPAMNAVWEPFGRAEADAIDGVSTGEEAATTAAQTIRDAVAGS</sequence>
<dbReference type="InterPro" id="IPR006060">
    <property type="entry name" value="Maltose/Cyclodextrin-bd"/>
</dbReference>
<accession>A0A1G6YN36</accession>
<name>A0A1G6YN36_9ACTN</name>
<comment type="similarity">
    <text evidence="1">Belongs to the bacterial solute-binding protein 1 family.</text>
</comment>
<reference evidence="7" key="1">
    <citation type="submission" date="2016-10" db="EMBL/GenBank/DDBJ databases">
        <authorList>
            <person name="Varghese N."/>
            <person name="Submissions S."/>
        </authorList>
    </citation>
    <scope>NUCLEOTIDE SEQUENCE [LARGE SCALE GENOMIC DNA]</scope>
    <source>
        <strain evidence="7">CGMCC 4.3516</strain>
    </source>
</reference>
<dbReference type="STRING" id="58114.SAMN05216270_10988"/>
<organism evidence="6 7">
    <name type="scientific">Glycomyces harbinensis</name>
    <dbReference type="NCBI Taxonomy" id="58114"/>
    <lineage>
        <taxon>Bacteria</taxon>
        <taxon>Bacillati</taxon>
        <taxon>Actinomycetota</taxon>
        <taxon>Actinomycetes</taxon>
        <taxon>Glycomycetales</taxon>
        <taxon>Glycomycetaceae</taxon>
        <taxon>Glycomyces</taxon>
    </lineage>
</organism>
<dbReference type="GO" id="GO:0015144">
    <property type="term" value="F:carbohydrate transmembrane transporter activity"/>
    <property type="evidence" value="ECO:0007669"/>
    <property type="project" value="InterPro"/>
</dbReference>
<dbReference type="PANTHER" id="PTHR30061:SF50">
    <property type="entry name" value="MALTOSE_MALTODEXTRIN-BINDING PERIPLASMIC PROTEIN"/>
    <property type="match status" value="1"/>
</dbReference>
<dbReference type="GO" id="GO:0015768">
    <property type="term" value="P:maltose transport"/>
    <property type="evidence" value="ECO:0007669"/>
    <property type="project" value="TreeGrafter"/>
</dbReference>
<feature type="chain" id="PRO_5039581187" evidence="5">
    <location>
        <begin position="21"/>
        <end position="412"/>
    </location>
</feature>
<keyword evidence="2" id="KW-0813">Transport</keyword>
<evidence type="ECO:0000256" key="1">
    <source>
        <dbReference type="ARBA" id="ARBA00008520"/>
    </source>
</evidence>
<keyword evidence="4 5" id="KW-0732">Signal</keyword>
<dbReference type="SUPFAM" id="SSF53850">
    <property type="entry name" value="Periplasmic binding protein-like II"/>
    <property type="match status" value="1"/>
</dbReference>
<dbReference type="Proteomes" id="UP000198949">
    <property type="component" value="Unassembled WGS sequence"/>
</dbReference>
<keyword evidence="3" id="KW-0762">Sugar transport</keyword>
<dbReference type="AlphaFoldDB" id="A0A1G6YN36"/>
<gene>
    <name evidence="6" type="ORF">SAMN05216270_10988</name>
</gene>
<evidence type="ECO:0000256" key="2">
    <source>
        <dbReference type="ARBA" id="ARBA00022448"/>
    </source>
</evidence>
<feature type="signal peptide" evidence="5">
    <location>
        <begin position="1"/>
        <end position="20"/>
    </location>
</feature>
<dbReference type="Pfam" id="PF13416">
    <property type="entry name" value="SBP_bac_8"/>
    <property type="match status" value="1"/>
</dbReference>
<evidence type="ECO:0000313" key="7">
    <source>
        <dbReference type="Proteomes" id="UP000198949"/>
    </source>
</evidence>
<evidence type="ECO:0000256" key="3">
    <source>
        <dbReference type="ARBA" id="ARBA00022597"/>
    </source>
</evidence>
<dbReference type="PROSITE" id="PS51257">
    <property type="entry name" value="PROKAR_LIPOPROTEIN"/>
    <property type="match status" value="1"/>
</dbReference>
<dbReference type="GO" id="GO:0055052">
    <property type="term" value="C:ATP-binding cassette (ABC) transporter complex, substrate-binding subunit-containing"/>
    <property type="evidence" value="ECO:0007669"/>
    <property type="project" value="TreeGrafter"/>
</dbReference>
<evidence type="ECO:0000256" key="4">
    <source>
        <dbReference type="ARBA" id="ARBA00022729"/>
    </source>
</evidence>
<dbReference type="PANTHER" id="PTHR30061">
    <property type="entry name" value="MALTOSE-BINDING PERIPLASMIC PROTEIN"/>
    <property type="match status" value="1"/>
</dbReference>
<protein>
    <submittedName>
        <fullName evidence="6">Arabinogalactan oligomer / maltooligosaccharide transport system substrate-binding protein</fullName>
    </submittedName>
</protein>
<dbReference type="PRINTS" id="PR00181">
    <property type="entry name" value="MALTOSEBP"/>
</dbReference>
<dbReference type="GO" id="GO:1901982">
    <property type="term" value="F:maltose binding"/>
    <property type="evidence" value="ECO:0007669"/>
    <property type="project" value="TreeGrafter"/>
</dbReference>
<dbReference type="CDD" id="cd13586">
    <property type="entry name" value="PBP2_Maltose_binding_like"/>
    <property type="match status" value="1"/>
</dbReference>
<dbReference type="InterPro" id="IPR006059">
    <property type="entry name" value="SBP"/>
</dbReference>
<proteinExistence type="inferred from homology"/>
<dbReference type="EMBL" id="FNAD01000009">
    <property type="protein sequence ID" value="SDD91934.1"/>
    <property type="molecule type" value="Genomic_DNA"/>
</dbReference>
<keyword evidence="7" id="KW-1185">Reference proteome</keyword>
<dbReference type="Gene3D" id="3.40.190.10">
    <property type="entry name" value="Periplasmic binding protein-like II"/>
    <property type="match status" value="2"/>
</dbReference>
<dbReference type="GO" id="GO:0042956">
    <property type="term" value="P:maltodextrin transmembrane transport"/>
    <property type="evidence" value="ECO:0007669"/>
    <property type="project" value="TreeGrafter"/>
</dbReference>
<evidence type="ECO:0000313" key="6">
    <source>
        <dbReference type="EMBL" id="SDD91934.1"/>
    </source>
</evidence>
<dbReference type="RefSeq" id="WP_177154966.1">
    <property type="nucleotide sequence ID" value="NZ_FNAD01000009.1"/>
</dbReference>
<evidence type="ECO:0000256" key="5">
    <source>
        <dbReference type="SAM" id="SignalP"/>
    </source>
</evidence>